<sequence>MGSDSVQRPSLVHRPILVDDQVVPTSDPAIVQVPGMNILDRAVRLGVMPDDLIRPVPVGKTAMKP</sequence>
<dbReference type="AlphaFoldDB" id="A0A645HQV3"/>
<name>A0A645HQV3_9ZZZZ</name>
<evidence type="ECO:0000313" key="1">
    <source>
        <dbReference type="EMBL" id="MPN38514.1"/>
    </source>
</evidence>
<comment type="caution">
    <text evidence="1">The sequence shown here is derived from an EMBL/GenBank/DDBJ whole genome shotgun (WGS) entry which is preliminary data.</text>
</comment>
<organism evidence="1">
    <name type="scientific">bioreactor metagenome</name>
    <dbReference type="NCBI Taxonomy" id="1076179"/>
    <lineage>
        <taxon>unclassified sequences</taxon>
        <taxon>metagenomes</taxon>
        <taxon>ecological metagenomes</taxon>
    </lineage>
</organism>
<dbReference type="EMBL" id="VSSQ01093793">
    <property type="protein sequence ID" value="MPN38514.1"/>
    <property type="molecule type" value="Genomic_DNA"/>
</dbReference>
<accession>A0A645HQV3</accession>
<proteinExistence type="predicted"/>
<reference evidence="1" key="1">
    <citation type="submission" date="2019-08" db="EMBL/GenBank/DDBJ databases">
        <authorList>
            <person name="Kucharzyk K."/>
            <person name="Murdoch R.W."/>
            <person name="Higgins S."/>
            <person name="Loffler F."/>
        </authorList>
    </citation>
    <scope>NUCLEOTIDE SEQUENCE</scope>
</reference>
<gene>
    <name evidence="1" type="ORF">SDC9_186038</name>
</gene>
<protein>
    <submittedName>
        <fullName evidence="1">Uncharacterized protein</fullName>
    </submittedName>
</protein>